<evidence type="ECO:0000256" key="2">
    <source>
        <dbReference type="ARBA" id="ARBA00022475"/>
    </source>
</evidence>
<evidence type="ECO:0000313" key="10">
    <source>
        <dbReference type="Proteomes" id="UP000724149"/>
    </source>
</evidence>
<accession>A0ABS2GMI4</accession>
<evidence type="ECO:0000256" key="5">
    <source>
        <dbReference type="ARBA" id="ARBA00023136"/>
    </source>
</evidence>
<organism evidence="9 10">
    <name type="scientific">Hydrogenoanaerobacterium saccharovorans</name>
    <dbReference type="NCBI Taxonomy" id="474960"/>
    <lineage>
        <taxon>Bacteria</taxon>
        <taxon>Bacillati</taxon>
        <taxon>Bacillota</taxon>
        <taxon>Clostridia</taxon>
        <taxon>Eubacteriales</taxon>
        <taxon>Oscillospiraceae</taxon>
        <taxon>Hydrogenoanaerobacterium</taxon>
    </lineage>
</organism>
<dbReference type="EMBL" id="JACSNR010000007">
    <property type="protein sequence ID" value="MBM6923627.1"/>
    <property type="molecule type" value="Genomic_DNA"/>
</dbReference>
<dbReference type="Proteomes" id="UP000724149">
    <property type="component" value="Unassembled WGS sequence"/>
</dbReference>
<dbReference type="InterPro" id="IPR050539">
    <property type="entry name" value="ThrE_Dicarb/AminoAcid_Exp"/>
</dbReference>
<comment type="subcellular location">
    <subcellularLocation>
        <location evidence="1">Cell membrane</location>
        <topology evidence="1">Multi-pass membrane protein</topology>
    </subcellularLocation>
</comment>
<dbReference type="InterPro" id="IPR010619">
    <property type="entry name" value="ThrE-like_N"/>
</dbReference>
<comment type="caution">
    <text evidence="9">The sequence shown here is derived from an EMBL/GenBank/DDBJ whole genome shotgun (WGS) entry which is preliminary data.</text>
</comment>
<evidence type="ECO:0000256" key="6">
    <source>
        <dbReference type="ARBA" id="ARBA00034125"/>
    </source>
</evidence>
<evidence type="ECO:0000256" key="1">
    <source>
        <dbReference type="ARBA" id="ARBA00004651"/>
    </source>
</evidence>
<protein>
    <submittedName>
        <fullName evidence="9">Threonine/serine exporter family protein</fullName>
    </submittedName>
</protein>
<feature type="transmembrane region" description="Helical" evidence="7">
    <location>
        <begin position="195"/>
        <end position="215"/>
    </location>
</feature>
<feature type="transmembrane region" description="Helical" evidence="7">
    <location>
        <begin position="227"/>
        <end position="252"/>
    </location>
</feature>
<feature type="transmembrane region" description="Helical" evidence="7">
    <location>
        <begin position="162"/>
        <end position="183"/>
    </location>
</feature>
<evidence type="ECO:0000256" key="4">
    <source>
        <dbReference type="ARBA" id="ARBA00022989"/>
    </source>
</evidence>
<feature type="domain" description="Threonine/serine exporter-like N-terminal" evidence="8">
    <location>
        <begin position="17"/>
        <end position="247"/>
    </location>
</feature>
<proteinExistence type="inferred from homology"/>
<keyword evidence="4 7" id="KW-1133">Transmembrane helix</keyword>
<evidence type="ECO:0000259" key="8">
    <source>
        <dbReference type="Pfam" id="PF06738"/>
    </source>
</evidence>
<evidence type="ECO:0000256" key="7">
    <source>
        <dbReference type="SAM" id="Phobius"/>
    </source>
</evidence>
<name>A0ABS2GMI4_9FIRM</name>
<dbReference type="PANTHER" id="PTHR34390:SF2">
    <property type="entry name" value="SUCCINATE TRANSPORTER SUBUNIT YJJP-RELATED"/>
    <property type="match status" value="1"/>
</dbReference>
<keyword evidence="10" id="KW-1185">Reference proteome</keyword>
<keyword evidence="5 7" id="KW-0472">Membrane</keyword>
<evidence type="ECO:0000313" key="9">
    <source>
        <dbReference type="EMBL" id="MBM6923627.1"/>
    </source>
</evidence>
<gene>
    <name evidence="9" type="ORF">H9X81_07995</name>
</gene>
<keyword evidence="2" id="KW-1003">Cell membrane</keyword>
<sequence>MEMKEILAASTALGFDILSHGAETYRVEESITRMCAAYGYQNTDVFVIPSSIVVTITDDTGAYLTRTRRILSRDTDLDKVDKLNALCRQICEQIPEYGEIMARLQEIEQGPVYSMPMQYFGFGMISAFFTLFYGGVLVDAAAAFVLGVLLKVVIHQLEKLEASSFFVNIVGGAFTACGCYLAVKAGFALSQDKMIIGMLMNLVPGIALTNAMREFIAADLISGMIKFAEAVVTAIGIAIGVVVSLAIFTPFLEVLLV</sequence>
<feature type="transmembrane region" description="Helical" evidence="7">
    <location>
        <begin position="119"/>
        <end position="150"/>
    </location>
</feature>
<keyword evidence="3 7" id="KW-0812">Transmembrane</keyword>
<comment type="similarity">
    <text evidence="6">Belongs to the ThrE exporter (TC 2.A.79) family.</text>
</comment>
<dbReference type="PANTHER" id="PTHR34390">
    <property type="entry name" value="UPF0442 PROTEIN YJJB-RELATED"/>
    <property type="match status" value="1"/>
</dbReference>
<reference evidence="9 10" key="1">
    <citation type="journal article" date="2021" name="Sci. Rep.">
        <title>The distribution of antibiotic resistance genes in chicken gut microbiota commensals.</title>
        <authorList>
            <person name="Juricova H."/>
            <person name="Matiasovicova J."/>
            <person name="Kubasova T."/>
            <person name="Cejkova D."/>
            <person name="Rychlik I."/>
        </authorList>
    </citation>
    <scope>NUCLEOTIDE SEQUENCE [LARGE SCALE GENOMIC DNA]</scope>
    <source>
        <strain evidence="9 10">An564</strain>
    </source>
</reference>
<dbReference type="Pfam" id="PF06738">
    <property type="entry name" value="ThrE"/>
    <property type="match status" value="1"/>
</dbReference>
<evidence type="ECO:0000256" key="3">
    <source>
        <dbReference type="ARBA" id="ARBA00022692"/>
    </source>
</evidence>